<name>A0A200PVZ8_MACCD</name>
<dbReference type="EMBL" id="MVGT01003956">
    <property type="protein sequence ID" value="OVA02366.1"/>
    <property type="molecule type" value="Genomic_DNA"/>
</dbReference>
<dbReference type="PROSITE" id="PS51746">
    <property type="entry name" value="PPM_2"/>
    <property type="match status" value="1"/>
</dbReference>
<dbReference type="InParanoid" id="A0A200PVZ8"/>
<dbReference type="InterPro" id="IPR001932">
    <property type="entry name" value="PPM-type_phosphatase-like_dom"/>
</dbReference>
<organism evidence="2 3">
    <name type="scientific">Macleaya cordata</name>
    <name type="common">Five-seeded plume-poppy</name>
    <name type="synonym">Bocconia cordata</name>
    <dbReference type="NCBI Taxonomy" id="56857"/>
    <lineage>
        <taxon>Eukaryota</taxon>
        <taxon>Viridiplantae</taxon>
        <taxon>Streptophyta</taxon>
        <taxon>Embryophyta</taxon>
        <taxon>Tracheophyta</taxon>
        <taxon>Spermatophyta</taxon>
        <taxon>Magnoliopsida</taxon>
        <taxon>Ranunculales</taxon>
        <taxon>Papaveraceae</taxon>
        <taxon>Papaveroideae</taxon>
        <taxon>Macleaya</taxon>
    </lineage>
</organism>
<dbReference type="STRING" id="56857.A0A200PVZ8"/>
<dbReference type="Gene3D" id="3.60.40.10">
    <property type="entry name" value="PPM-type phosphatase domain"/>
    <property type="match status" value="1"/>
</dbReference>
<dbReference type="AlphaFoldDB" id="A0A200PVZ8"/>
<feature type="domain" description="PPM-type phosphatase" evidence="1">
    <location>
        <begin position="60"/>
        <end position="290"/>
    </location>
</feature>
<keyword evidence="3" id="KW-1185">Reference proteome</keyword>
<dbReference type="InterPro" id="IPR036457">
    <property type="entry name" value="PPM-type-like_dom_sf"/>
</dbReference>
<dbReference type="SUPFAM" id="SSF81606">
    <property type="entry name" value="PP2C-like"/>
    <property type="match status" value="1"/>
</dbReference>
<protein>
    <submittedName>
        <fullName evidence="2">Protein phosphatase 2C (PP2C)-like domain</fullName>
    </submittedName>
</protein>
<dbReference type="PANTHER" id="PTHR47992">
    <property type="entry name" value="PROTEIN PHOSPHATASE"/>
    <property type="match status" value="1"/>
</dbReference>
<proteinExistence type="predicted"/>
<sequence>MALKDLHLKLIKAIRVRKFLTSRNSQSSKYENTKKQSWSRSISHGFYISEDHRSLMYGPDKSSESDSIVVQKEQIQDLEVWLFGISDAQTGDGVTKYLQSHLFDKKLNQNQIKRRSKETMKKAYLSSKAKLLDQGTQAANDQTWTSGGSTSVIVIDGQKIVAANMGDYKTVVCKDGMAHQICERNHPTATRRRWSLNIISGALYRGFRNIGGGDKPSTKRSEPDIDVEKVDYDTEFLILASSGIWEVMKNQEAVSLIRHIDDPQEAAECLAKEALTRFSKSNISCLVIRFD</sequence>
<comment type="caution">
    <text evidence="2">The sequence shown here is derived from an EMBL/GenBank/DDBJ whole genome shotgun (WGS) entry which is preliminary data.</text>
</comment>
<dbReference type="GO" id="GO:0004722">
    <property type="term" value="F:protein serine/threonine phosphatase activity"/>
    <property type="evidence" value="ECO:0007669"/>
    <property type="project" value="InterPro"/>
</dbReference>
<accession>A0A200PVZ8</accession>
<dbReference type="SMART" id="SM00332">
    <property type="entry name" value="PP2Cc"/>
    <property type="match status" value="1"/>
</dbReference>
<dbReference type="Pfam" id="PF00481">
    <property type="entry name" value="PP2C"/>
    <property type="match status" value="2"/>
</dbReference>
<reference evidence="2 3" key="1">
    <citation type="journal article" date="2017" name="Mol. Plant">
        <title>The Genome of Medicinal Plant Macleaya cordata Provides New Insights into Benzylisoquinoline Alkaloids Metabolism.</title>
        <authorList>
            <person name="Liu X."/>
            <person name="Liu Y."/>
            <person name="Huang P."/>
            <person name="Ma Y."/>
            <person name="Qing Z."/>
            <person name="Tang Q."/>
            <person name="Cao H."/>
            <person name="Cheng P."/>
            <person name="Zheng Y."/>
            <person name="Yuan Z."/>
            <person name="Zhou Y."/>
            <person name="Liu J."/>
            <person name="Tang Z."/>
            <person name="Zhuo Y."/>
            <person name="Zhang Y."/>
            <person name="Yu L."/>
            <person name="Huang J."/>
            <person name="Yang P."/>
            <person name="Peng Q."/>
            <person name="Zhang J."/>
            <person name="Jiang W."/>
            <person name="Zhang Z."/>
            <person name="Lin K."/>
            <person name="Ro D.K."/>
            <person name="Chen X."/>
            <person name="Xiong X."/>
            <person name="Shang Y."/>
            <person name="Huang S."/>
            <person name="Zeng J."/>
        </authorList>
    </citation>
    <scope>NUCLEOTIDE SEQUENCE [LARGE SCALE GENOMIC DNA]</scope>
    <source>
        <strain evidence="3">cv. BLH2017</strain>
        <tissue evidence="2">Root</tissue>
    </source>
</reference>
<evidence type="ECO:0000313" key="3">
    <source>
        <dbReference type="Proteomes" id="UP000195402"/>
    </source>
</evidence>
<dbReference type="OrthoDB" id="10264738at2759"/>
<dbReference type="InterPro" id="IPR015655">
    <property type="entry name" value="PP2C"/>
</dbReference>
<dbReference type="OMA" id="GTKHSKG"/>
<evidence type="ECO:0000313" key="2">
    <source>
        <dbReference type="EMBL" id="OVA02366.1"/>
    </source>
</evidence>
<evidence type="ECO:0000259" key="1">
    <source>
        <dbReference type="PROSITE" id="PS51746"/>
    </source>
</evidence>
<gene>
    <name evidence="2" type="ORF">BVC80_9099g167</name>
</gene>
<dbReference type="Proteomes" id="UP000195402">
    <property type="component" value="Unassembled WGS sequence"/>
</dbReference>
<dbReference type="CDD" id="cd00143">
    <property type="entry name" value="PP2Cc"/>
    <property type="match status" value="1"/>
</dbReference>